<dbReference type="EMBL" id="JAPMXC010000006">
    <property type="protein sequence ID" value="MCY0388821.1"/>
    <property type="molecule type" value="Genomic_DNA"/>
</dbReference>
<protein>
    <submittedName>
        <fullName evidence="4">HAD-IB family hydrolase</fullName>
    </submittedName>
</protein>
<dbReference type="CDD" id="cd02612">
    <property type="entry name" value="HAD_PGPPase"/>
    <property type="match status" value="1"/>
</dbReference>
<dbReference type="InterPro" id="IPR036412">
    <property type="entry name" value="HAD-like_sf"/>
</dbReference>
<proteinExistence type="predicted"/>
<dbReference type="Pfam" id="PF12710">
    <property type="entry name" value="HAD"/>
    <property type="match status" value="1"/>
</dbReference>
<dbReference type="NCBIfam" id="TIGR01490">
    <property type="entry name" value="HAD-SF-IB-hyp1"/>
    <property type="match status" value="1"/>
</dbReference>
<organism evidence="4 5">
    <name type="scientific">Robbsia betulipollinis</name>
    <dbReference type="NCBI Taxonomy" id="2981849"/>
    <lineage>
        <taxon>Bacteria</taxon>
        <taxon>Pseudomonadati</taxon>
        <taxon>Pseudomonadota</taxon>
        <taxon>Betaproteobacteria</taxon>
        <taxon>Burkholderiales</taxon>
        <taxon>Burkholderiaceae</taxon>
        <taxon>Robbsia</taxon>
    </lineage>
</organism>
<dbReference type="InterPro" id="IPR050582">
    <property type="entry name" value="HAD-like_SerB"/>
</dbReference>
<keyword evidence="2 4" id="KW-0378">Hydrolase</keyword>
<dbReference type="PANTHER" id="PTHR43344:SF13">
    <property type="entry name" value="PHOSPHATASE RV3661-RELATED"/>
    <property type="match status" value="1"/>
</dbReference>
<evidence type="ECO:0000256" key="2">
    <source>
        <dbReference type="ARBA" id="ARBA00022801"/>
    </source>
</evidence>
<keyword evidence="1" id="KW-0479">Metal-binding</keyword>
<dbReference type="InterPro" id="IPR023214">
    <property type="entry name" value="HAD_sf"/>
</dbReference>
<dbReference type="RefSeq" id="WP_267848706.1">
    <property type="nucleotide sequence ID" value="NZ_JAPMXC010000006.1"/>
</dbReference>
<name>A0ABT3ZQI8_9BURK</name>
<accession>A0ABT3ZQI8</accession>
<dbReference type="GO" id="GO:0016787">
    <property type="term" value="F:hydrolase activity"/>
    <property type="evidence" value="ECO:0007669"/>
    <property type="project" value="UniProtKB-KW"/>
</dbReference>
<comment type="caution">
    <text evidence="4">The sequence shown here is derived from an EMBL/GenBank/DDBJ whole genome shotgun (WGS) entry which is preliminary data.</text>
</comment>
<evidence type="ECO:0000313" key="5">
    <source>
        <dbReference type="Proteomes" id="UP001082899"/>
    </source>
</evidence>
<evidence type="ECO:0000256" key="1">
    <source>
        <dbReference type="ARBA" id="ARBA00022723"/>
    </source>
</evidence>
<dbReference type="Gene3D" id="1.20.1440.100">
    <property type="entry name" value="SG protein - dephosphorylation function"/>
    <property type="match status" value="1"/>
</dbReference>
<evidence type="ECO:0000256" key="3">
    <source>
        <dbReference type="ARBA" id="ARBA00022842"/>
    </source>
</evidence>
<dbReference type="Proteomes" id="UP001082899">
    <property type="component" value="Unassembled WGS sequence"/>
</dbReference>
<reference evidence="4" key="1">
    <citation type="submission" date="2022-11" db="EMBL/GenBank/DDBJ databases">
        <title>Robbsia betulipollinis sp. nov., isolated from pollen of birch (Betula pendula).</title>
        <authorList>
            <person name="Shi H."/>
            <person name="Ambika Manirajan B."/>
            <person name="Ratering S."/>
            <person name="Geissler-Plaum R."/>
            <person name="Schnell S."/>
        </authorList>
    </citation>
    <scope>NUCLEOTIDE SEQUENCE</scope>
    <source>
        <strain evidence="4">Bb-Pol-6</strain>
    </source>
</reference>
<dbReference type="Gene3D" id="3.40.50.1000">
    <property type="entry name" value="HAD superfamily/HAD-like"/>
    <property type="match status" value="1"/>
</dbReference>
<sequence>MTRLALFDLDHTLIPTDSDHEWGRFMIKLGLVDAAQFARDNERFYADYQNGCLDIHAYLRVALAPLTRHARDTLDDWHRQFMAEVITPAIRPEALALVAGHQARGDLCCVITATNAFVTGPIARALGIDNLIAIDLATEGGAPRGRFTGEIAGEPSFREGKITRTQQWLATRGKTLADFEQSFFYSDSRNDIPLLEKVSDPVATNPDDTLRAHAKAHGWRTLELFH</sequence>
<dbReference type="InterPro" id="IPR006385">
    <property type="entry name" value="HAD_hydro_SerB1"/>
</dbReference>
<evidence type="ECO:0000313" key="4">
    <source>
        <dbReference type="EMBL" id="MCY0388821.1"/>
    </source>
</evidence>
<dbReference type="PANTHER" id="PTHR43344">
    <property type="entry name" value="PHOSPHOSERINE PHOSPHATASE"/>
    <property type="match status" value="1"/>
</dbReference>
<dbReference type="NCBIfam" id="TIGR01488">
    <property type="entry name" value="HAD-SF-IB"/>
    <property type="match status" value="1"/>
</dbReference>
<dbReference type="SUPFAM" id="SSF56784">
    <property type="entry name" value="HAD-like"/>
    <property type="match status" value="1"/>
</dbReference>
<keyword evidence="5" id="KW-1185">Reference proteome</keyword>
<keyword evidence="3" id="KW-0460">Magnesium</keyword>
<gene>
    <name evidence="4" type="ORF">OVY01_16730</name>
</gene>